<dbReference type="SMART" id="SM01274">
    <property type="entry name" value="malic"/>
    <property type="match status" value="1"/>
</dbReference>
<sequence length="377" mass="39657">MTIGELSIREHKKKKGKFGVFSKMPVKNRRQLSLAYTPGVGAVSQAVAKNPKLAYTLTSKGNMVGVVSDGSAVLGLGNIGPLGAMPVMEGKAVLFKEFAGIDAVPIVLATQDVDEIVAVVKAIAPTFGGINLEDISAPRCFEVEARLRKELDIPVFHDDQHGTAMVVVAALINALKVVGKKINQVKIVINGAGAAGNATAFLLLAAGATNIVTLDTKGIIYKGRDQLPGYKIRLAAATNPKRITGDLSEAVKKADVFIGLSKPGVLTTAMIKAMAKNPVVFAMANPVPEIMPEEARKAGASVIATGRSDFSNQINNVLIFPGFFRGLLDSGNNQITEKMQLAAARALASLTPKPTKNKILPAVFDKRVAKTVAAALK</sequence>
<feature type="domain" description="Malic enzyme NAD-binding" evidence="8">
    <location>
        <begin position="160"/>
        <end position="376"/>
    </location>
</feature>
<dbReference type="SMART" id="SM00919">
    <property type="entry name" value="Malic_M"/>
    <property type="match status" value="1"/>
</dbReference>
<dbReference type="InterPro" id="IPR051674">
    <property type="entry name" value="Malate_Decarboxylase"/>
</dbReference>
<feature type="active site" description="Proton donor" evidence="5">
    <location>
        <position position="36"/>
    </location>
</feature>
<dbReference type="InterPro" id="IPR045213">
    <property type="entry name" value="Malic_NAD-bd_bact_type"/>
</dbReference>
<dbReference type="GO" id="GO:0051287">
    <property type="term" value="F:NAD binding"/>
    <property type="evidence" value="ECO:0007669"/>
    <property type="project" value="InterPro"/>
</dbReference>
<dbReference type="AlphaFoldDB" id="A0A1F5NRQ8"/>
<dbReference type="Gene3D" id="3.40.50.720">
    <property type="entry name" value="NAD(P)-binding Rossmann-like Domain"/>
    <property type="match status" value="1"/>
</dbReference>
<name>A0A1F5NRQ8_9BACT</name>
<dbReference type="PROSITE" id="PS00331">
    <property type="entry name" value="MALIC_ENZYMES"/>
    <property type="match status" value="1"/>
</dbReference>
<evidence type="ECO:0000256" key="3">
    <source>
        <dbReference type="ARBA" id="ARBA00022723"/>
    </source>
</evidence>
<dbReference type="InterPro" id="IPR046346">
    <property type="entry name" value="Aminoacid_DH-like_N_sf"/>
</dbReference>
<dbReference type="InterPro" id="IPR015884">
    <property type="entry name" value="Malic_enzyme_CS"/>
</dbReference>
<dbReference type="FunFam" id="3.40.50.10380:FF:000003">
    <property type="entry name" value="NADP-dependent malic enzyme"/>
    <property type="match status" value="1"/>
</dbReference>
<dbReference type="SUPFAM" id="SSF53223">
    <property type="entry name" value="Aminoacid dehydrogenase-like, N-terminal domain"/>
    <property type="match status" value="1"/>
</dbReference>
<evidence type="ECO:0000256" key="6">
    <source>
        <dbReference type="PIRSR" id="PIRSR000106-2"/>
    </source>
</evidence>
<feature type="binding site" evidence="6">
    <location>
        <position position="285"/>
    </location>
    <ligand>
        <name>(S)-malate</name>
        <dbReference type="ChEBI" id="CHEBI:15589"/>
    </ligand>
</feature>
<feature type="binding site" evidence="7">
    <location>
        <position position="159"/>
    </location>
    <ligand>
        <name>a divalent metal cation</name>
        <dbReference type="ChEBI" id="CHEBI:60240"/>
    </ligand>
</feature>
<dbReference type="GO" id="GO:0016616">
    <property type="term" value="F:oxidoreductase activity, acting on the CH-OH group of donors, NAD or NADP as acceptor"/>
    <property type="evidence" value="ECO:0007669"/>
    <property type="project" value="InterPro"/>
</dbReference>
<reference evidence="10 11" key="1">
    <citation type="journal article" date="2016" name="Nat. Commun.">
        <title>Thousands of microbial genomes shed light on interconnected biogeochemical processes in an aquifer system.</title>
        <authorList>
            <person name="Anantharaman K."/>
            <person name="Brown C.T."/>
            <person name="Hug L.A."/>
            <person name="Sharon I."/>
            <person name="Castelle C.J."/>
            <person name="Probst A.J."/>
            <person name="Thomas B.C."/>
            <person name="Singh A."/>
            <person name="Wilkins M.J."/>
            <person name="Karaoz U."/>
            <person name="Brodie E.L."/>
            <person name="Williams K.H."/>
            <person name="Hubbard S.S."/>
            <person name="Banfield J.F."/>
        </authorList>
    </citation>
    <scope>NUCLEOTIDE SEQUENCE [LARGE SCALE GENOMIC DNA]</scope>
</reference>
<protein>
    <submittedName>
        <fullName evidence="10">Malate dehydrogenase</fullName>
    </submittedName>
</protein>
<dbReference type="GO" id="GO:0004470">
    <property type="term" value="F:malic enzyme activity"/>
    <property type="evidence" value="ECO:0007669"/>
    <property type="project" value="InterPro"/>
</dbReference>
<keyword evidence="4" id="KW-0560">Oxidoreductase</keyword>
<evidence type="ECO:0000256" key="7">
    <source>
        <dbReference type="PIRSR" id="PIRSR000106-3"/>
    </source>
</evidence>
<dbReference type="PIRSF" id="PIRSF000106">
    <property type="entry name" value="ME"/>
    <property type="match status" value="1"/>
</dbReference>
<comment type="cofactor">
    <cofactor evidence="1">
        <name>Mn(2+)</name>
        <dbReference type="ChEBI" id="CHEBI:29035"/>
    </cofactor>
</comment>
<proteinExistence type="inferred from homology"/>
<evidence type="ECO:0000256" key="2">
    <source>
        <dbReference type="ARBA" id="ARBA00008785"/>
    </source>
</evidence>
<feature type="active site" description="Proton acceptor" evidence="5">
    <location>
        <position position="91"/>
    </location>
</feature>
<gene>
    <name evidence="10" type="ORF">A2660_02220</name>
</gene>
<comment type="similarity">
    <text evidence="2">Belongs to the malic enzymes family.</text>
</comment>
<dbReference type="Gene3D" id="3.40.50.10380">
    <property type="entry name" value="Malic enzyme, N-terminal domain"/>
    <property type="match status" value="1"/>
</dbReference>
<evidence type="ECO:0000256" key="4">
    <source>
        <dbReference type="ARBA" id="ARBA00023002"/>
    </source>
</evidence>
<evidence type="ECO:0000259" key="8">
    <source>
        <dbReference type="SMART" id="SM00919"/>
    </source>
</evidence>
<dbReference type="InterPro" id="IPR037062">
    <property type="entry name" value="Malic_N_dom_sf"/>
</dbReference>
<dbReference type="PANTHER" id="PTHR43237">
    <property type="entry name" value="NADP-DEPENDENT MALIC ENZYME"/>
    <property type="match status" value="1"/>
</dbReference>
<feature type="binding site" evidence="6">
    <location>
        <position position="315"/>
    </location>
    <ligand>
        <name>(S)-malate</name>
        <dbReference type="ChEBI" id="CHEBI:15589"/>
    </ligand>
</feature>
<feature type="binding site" evidence="7">
    <location>
        <position position="133"/>
    </location>
    <ligand>
        <name>a divalent metal cation</name>
        <dbReference type="ChEBI" id="CHEBI:60240"/>
    </ligand>
</feature>
<feature type="binding site" evidence="7">
    <location>
        <position position="134"/>
    </location>
    <ligand>
        <name>a divalent metal cation</name>
        <dbReference type="ChEBI" id="CHEBI:60240"/>
    </ligand>
</feature>
<dbReference type="SUPFAM" id="SSF51735">
    <property type="entry name" value="NAD(P)-binding Rossmann-fold domains"/>
    <property type="match status" value="1"/>
</dbReference>
<dbReference type="EMBL" id="MFEJ01000015">
    <property type="protein sequence ID" value="OGE80318.1"/>
    <property type="molecule type" value="Genomic_DNA"/>
</dbReference>
<dbReference type="Proteomes" id="UP000176233">
    <property type="component" value="Unassembled WGS sequence"/>
</dbReference>
<dbReference type="InterPro" id="IPR012302">
    <property type="entry name" value="Malic_NAD-bd"/>
</dbReference>
<dbReference type="InterPro" id="IPR001891">
    <property type="entry name" value="Malic_OxRdtase"/>
</dbReference>
<feature type="domain" description="Malic enzyme N-terminal" evidence="9">
    <location>
        <begin position="15"/>
        <end position="148"/>
    </location>
</feature>
<comment type="cofactor">
    <cofactor evidence="7">
        <name>Mg(2+)</name>
        <dbReference type="ChEBI" id="CHEBI:18420"/>
    </cofactor>
    <cofactor evidence="7">
        <name>Mn(2+)</name>
        <dbReference type="ChEBI" id="CHEBI:29035"/>
    </cofactor>
    <text evidence="7">Divalent metal cations. Prefers magnesium or manganese.</text>
</comment>
<comment type="caution">
    <text evidence="10">The sequence shown here is derived from an EMBL/GenBank/DDBJ whole genome shotgun (WGS) entry which is preliminary data.</text>
</comment>
<evidence type="ECO:0000256" key="5">
    <source>
        <dbReference type="PIRSR" id="PIRSR000106-1"/>
    </source>
</evidence>
<dbReference type="Pfam" id="PF03949">
    <property type="entry name" value="Malic_M"/>
    <property type="match status" value="1"/>
</dbReference>
<accession>A0A1F5NRQ8</accession>
<keyword evidence="3 7" id="KW-0479">Metal-binding</keyword>
<dbReference type="CDD" id="cd05311">
    <property type="entry name" value="NAD_bind_2_malic_enz"/>
    <property type="match status" value="1"/>
</dbReference>
<evidence type="ECO:0000313" key="10">
    <source>
        <dbReference type="EMBL" id="OGE80318.1"/>
    </source>
</evidence>
<dbReference type="PANTHER" id="PTHR43237:SF4">
    <property type="entry name" value="NADP-DEPENDENT MALIC ENZYME"/>
    <property type="match status" value="1"/>
</dbReference>
<organism evidence="10 11">
    <name type="scientific">Candidatus Doudnabacteria bacterium RIFCSPHIGHO2_01_FULL_45_18</name>
    <dbReference type="NCBI Taxonomy" id="1817823"/>
    <lineage>
        <taxon>Bacteria</taxon>
        <taxon>Candidatus Doudnaibacteriota</taxon>
    </lineage>
</organism>
<evidence type="ECO:0000256" key="1">
    <source>
        <dbReference type="ARBA" id="ARBA00001936"/>
    </source>
</evidence>
<evidence type="ECO:0000313" key="11">
    <source>
        <dbReference type="Proteomes" id="UP000176233"/>
    </source>
</evidence>
<dbReference type="GO" id="GO:0046872">
    <property type="term" value="F:metal ion binding"/>
    <property type="evidence" value="ECO:0007669"/>
    <property type="project" value="UniProtKB-KW"/>
</dbReference>
<evidence type="ECO:0000259" key="9">
    <source>
        <dbReference type="SMART" id="SM01274"/>
    </source>
</evidence>
<dbReference type="InterPro" id="IPR012301">
    <property type="entry name" value="Malic_N_dom"/>
</dbReference>
<dbReference type="InterPro" id="IPR036291">
    <property type="entry name" value="NAD(P)-bd_dom_sf"/>
</dbReference>
<dbReference type="Pfam" id="PF00390">
    <property type="entry name" value="malic"/>
    <property type="match status" value="1"/>
</dbReference>